<comment type="similarity">
    <text evidence="1 3">Belongs to the GMC oxidoreductase family.</text>
</comment>
<sequence>MDGGNGSKVSRLPAHVTVNEFVQRQYDYIICGGGTAGLTIAARLTEDPNVTVGVIEAGSNHLGNPLVDTPAALLEMLNNPEYDWSFRTTPQAGNKNKVHHVPRGKLLGGSSGINYMMYVRGSDEDYDGWAKLVNDPSWSSSNMKHYMRKHQTIEPVDERVTADRTCMPCVAENHGTSGPIHTSFNDFRLPIEDDVIQAAEQAAGVTKKPTDPWSGDHMGFYNTLGTVTRRTGPDKGRRSYAAGGYFRPNAQRPNLKLITESLVCRVLLDNTNTVARGVEFRDKSGARHTVVATREVIVTGGAINSPQILELSGIGDPKILRAAGVECLVPLPSVGTNYQDHVGSAVTYQLTPGNMSGDAMFIPEVMAAAQKQLVEEQGGPLTAVQSVQGYFPASTVLEPGELDEIIRSIESAEPATDFQKKQWAQVAAHVKDSRSANLQLIFLNATVNLADGAGDQSKLMAPPPPADPGTAAPNGMSLGVSLQYPVSRGHVHIKSSDPTRHPEVNPNYLAHPADVAVLAAGLKFVETMARRSPGLRGKLGRRIGPPPQVVPSLDTAGERRAAVREFCMGEYHSCGTCAMGDTVDQRLRVRGVRNLRVADASIFPNNVSGNICATVYAVAEKAADMIKEDGKNDNNGSLKAKL</sequence>
<dbReference type="Pfam" id="PF05199">
    <property type="entry name" value="GMC_oxred_C"/>
    <property type="match status" value="1"/>
</dbReference>
<proteinExistence type="inferred from homology"/>
<dbReference type="Pfam" id="PF00732">
    <property type="entry name" value="GMC_oxred_N"/>
    <property type="match status" value="1"/>
</dbReference>
<evidence type="ECO:0000256" key="4">
    <source>
        <dbReference type="SAM" id="MobiDB-lite"/>
    </source>
</evidence>
<dbReference type="HOGENOM" id="CLU_002865_6_2_1"/>
<comment type="cofactor">
    <cofactor evidence="2">
        <name>FAD</name>
        <dbReference type="ChEBI" id="CHEBI:57692"/>
    </cofactor>
</comment>
<dbReference type="InterPro" id="IPR007867">
    <property type="entry name" value="GMC_OxRtase_C"/>
</dbReference>
<dbReference type="PROSITE" id="PS00624">
    <property type="entry name" value="GMC_OXRED_2"/>
    <property type="match status" value="1"/>
</dbReference>
<dbReference type="RefSeq" id="XP_016268209.1">
    <property type="nucleotide sequence ID" value="XM_016401156.1"/>
</dbReference>
<dbReference type="RefSeq" id="XP_016268210.1">
    <property type="nucleotide sequence ID" value="XM_016401157.1"/>
</dbReference>
<evidence type="ECO:0000313" key="7">
    <source>
        <dbReference type="EMBL" id="KIW47994.1"/>
    </source>
</evidence>
<evidence type="ECO:0000259" key="5">
    <source>
        <dbReference type="PROSITE" id="PS00623"/>
    </source>
</evidence>
<dbReference type="EMBL" id="KN847332">
    <property type="protein sequence ID" value="KIW47991.1"/>
    <property type="molecule type" value="Genomic_DNA"/>
</dbReference>
<dbReference type="GeneID" id="27352709"/>
<evidence type="ECO:0000256" key="3">
    <source>
        <dbReference type="RuleBase" id="RU003968"/>
    </source>
</evidence>
<accession>A0A0D2EJB8</accession>
<name>A0A0D2EJB8_9EURO</name>
<feature type="domain" description="Glucose-methanol-choline oxidoreductase N-terminal" evidence="6">
    <location>
        <begin position="301"/>
        <end position="315"/>
    </location>
</feature>
<gene>
    <name evidence="7" type="ORF">PV06_00635</name>
</gene>
<dbReference type="InterPro" id="IPR000172">
    <property type="entry name" value="GMC_OxRdtase_N"/>
</dbReference>
<dbReference type="RefSeq" id="XP_016268211.1">
    <property type="nucleotide sequence ID" value="XM_016401158.1"/>
</dbReference>
<dbReference type="PROSITE" id="PS00623">
    <property type="entry name" value="GMC_OXRED_1"/>
    <property type="match status" value="1"/>
</dbReference>
<dbReference type="EMBL" id="KN847332">
    <property type="protein sequence ID" value="KIW47994.1"/>
    <property type="molecule type" value="Genomic_DNA"/>
</dbReference>
<dbReference type="GO" id="GO:0050660">
    <property type="term" value="F:flavin adenine dinucleotide binding"/>
    <property type="evidence" value="ECO:0007669"/>
    <property type="project" value="InterPro"/>
</dbReference>
<dbReference type="SUPFAM" id="SSF54373">
    <property type="entry name" value="FAD-linked reductases, C-terminal domain"/>
    <property type="match status" value="1"/>
</dbReference>
<dbReference type="EMBL" id="KN847332">
    <property type="protein sequence ID" value="KIW47995.1"/>
    <property type="molecule type" value="Genomic_DNA"/>
</dbReference>
<dbReference type="EMBL" id="KN847332">
    <property type="protein sequence ID" value="KIW47993.1"/>
    <property type="molecule type" value="Genomic_DNA"/>
</dbReference>
<dbReference type="Gene3D" id="3.30.560.10">
    <property type="entry name" value="Glucose Oxidase, domain 3"/>
    <property type="match status" value="1"/>
</dbReference>
<feature type="domain" description="Glucose-methanol-choline oxidoreductase N-terminal" evidence="5">
    <location>
        <begin position="104"/>
        <end position="127"/>
    </location>
</feature>
<feature type="region of interest" description="Disordered" evidence="4">
    <location>
        <begin position="225"/>
        <end position="245"/>
    </location>
</feature>
<dbReference type="InterPro" id="IPR036188">
    <property type="entry name" value="FAD/NAD-bd_sf"/>
</dbReference>
<dbReference type="SUPFAM" id="SSF51905">
    <property type="entry name" value="FAD/NAD(P)-binding domain"/>
    <property type="match status" value="1"/>
</dbReference>
<evidence type="ECO:0000256" key="2">
    <source>
        <dbReference type="PIRSR" id="PIRSR000137-2"/>
    </source>
</evidence>
<feature type="binding site" evidence="2">
    <location>
        <position position="263"/>
    </location>
    <ligand>
        <name>FAD</name>
        <dbReference type="ChEBI" id="CHEBI:57692"/>
    </ligand>
</feature>
<keyword evidence="2 3" id="KW-0274">FAD</keyword>
<dbReference type="VEuPathDB" id="FungiDB:PV06_00635"/>
<dbReference type="RefSeq" id="XP_016268207.1">
    <property type="nucleotide sequence ID" value="XM_016401154.1"/>
</dbReference>
<keyword evidence="3" id="KW-0285">Flavoprotein</keyword>
<dbReference type="PANTHER" id="PTHR11552:SF210">
    <property type="entry name" value="GLUCOSE-METHANOL-CHOLINE OXIDOREDUCTASE N-TERMINAL DOMAIN-CONTAINING PROTEIN-RELATED"/>
    <property type="match status" value="1"/>
</dbReference>
<dbReference type="Gene3D" id="3.50.50.60">
    <property type="entry name" value="FAD/NAD(P)-binding domain"/>
    <property type="match status" value="1"/>
</dbReference>
<keyword evidence="8" id="KW-1185">Reference proteome</keyword>
<dbReference type="PIRSF" id="PIRSF000137">
    <property type="entry name" value="Alcohol_oxidase"/>
    <property type="match status" value="1"/>
</dbReference>
<dbReference type="OrthoDB" id="269227at2759"/>
<evidence type="ECO:0000313" key="8">
    <source>
        <dbReference type="Proteomes" id="UP000053342"/>
    </source>
</evidence>
<dbReference type="PANTHER" id="PTHR11552">
    <property type="entry name" value="GLUCOSE-METHANOL-CHOLINE GMC OXIDOREDUCTASE"/>
    <property type="match status" value="1"/>
</dbReference>
<evidence type="ECO:0000256" key="1">
    <source>
        <dbReference type="ARBA" id="ARBA00010790"/>
    </source>
</evidence>
<organism evidence="7 8">
    <name type="scientific">Exophiala oligosperma</name>
    <dbReference type="NCBI Taxonomy" id="215243"/>
    <lineage>
        <taxon>Eukaryota</taxon>
        <taxon>Fungi</taxon>
        <taxon>Dikarya</taxon>
        <taxon>Ascomycota</taxon>
        <taxon>Pezizomycotina</taxon>
        <taxon>Eurotiomycetes</taxon>
        <taxon>Chaetothyriomycetidae</taxon>
        <taxon>Chaetothyriales</taxon>
        <taxon>Herpotrichiellaceae</taxon>
        <taxon>Exophiala</taxon>
    </lineage>
</organism>
<protein>
    <recommendedName>
        <fullName evidence="5 6">Glucose-methanol-choline oxidoreductase N-terminal domain-containing protein</fullName>
    </recommendedName>
</protein>
<dbReference type="InterPro" id="IPR012132">
    <property type="entry name" value="GMC_OxRdtase"/>
</dbReference>
<dbReference type="GO" id="GO:0016614">
    <property type="term" value="F:oxidoreductase activity, acting on CH-OH group of donors"/>
    <property type="evidence" value="ECO:0007669"/>
    <property type="project" value="InterPro"/>
</dbReference>
<evidence type="ECO:0000259" key="6">
    <source>
        <dbReference type="PROSITE" id="PS00624"/>
    </source>
</evidence>
<dbReference type="STRING" id="215243.A0A0D2EJB8"/>
<dbReference type="Proteomes" id="UP000053342">
    <property type="component" value="Unassembled WGS sequence"/>
</dbReference>
<dbReference type="RefSeq" id="XP_016268208.1">
    <property type="nucleotide sequence ID" value="XM_016401155.1"/>
</dbReference>
<reference evidence="7 8" key="1">
    <citation type="submission" date="2015-01" db="EMBL/GenBank/DDBJ databases">
        <title>The Genome Sequence of Exophiala oligosperma CBS72588.</title>
        <authorList>
            <consortium name="The Broad Institute Genomics Platform"/>
            <person name="Cuomo C."/>
            <person name="de Hoog S."/>
            <person name="Gorbushina A."/>
            <person name="Stielow B."/>
            <person name="Teixiera M."/>
            <person name="Abouelleil A."/>
            <person name="Chapman S.B."/>
            <person name="Priest M."/>
            <person name="Young S.K."/>
            <person name="Wortman J."/>
            <person name="Nusbaum C."/>
            <person name="Birren B."/>
        </authorList>
    </citation>
    <scope>NUCLEOTIDE SEQUENCE [LARGE SCALE GENOMIC DNA]</scope>
    <source>
        <strain evidence="7 8">CBS 72588</strain>
    </source>
</reference>
<feature type="region of interest" description="Disordered" evidence="4">
    <location>
        <begin position="455"/>
        <end position="476"/>
    </location>
</feature>
<dbReference type="AlphaFoldDB" id="A0A0D2EJB8"/>
<dbReference type="EMBL" id="KN847332">
    <property type="protein sequence ID" value="KIW47992.1"/>
    <property type="molecule type" value="Genomic_DNA"/>
</dbReference>